<dbReference type="Proteomes" id="UP001186944">
    <property type="component" value="Unassembled WGS sequence"/>
</dbReference>
<gene>
    <name evidence="2" type="ORF">FSP39_023639</name>
</gene>
<sequence length="243" mass="27792">MKNIIVSEVDRLHTLNEKLAENQLSKIEDTIGDTHKFKKRGNEEQFKQNNKVLVKLQEAESSVAGPSMNNDRLILEENIQARVTDSEIAERSKLYDLSGRMAQFLLASESDNTSKLFFNGFRRWENFIRAQGHESIPAQPVHVALYITHLLDSGATYSSVNLAVYSIKWAHNLRGATDPTENAFVKNLREARPQKRRKDPVSSEMLIKLCEIFEDSNDLLVIRDLCMILICFQVFYAMTNSVL</sequence>
<evidence type="ECO:0000313" key="3">
    <source>
        <dbReference type="Proteomes" id="UP001186944"/>
    </source>
</evidence>
<name>A0AA88YG25_PINIB</name>
<dbReference type="GO" id="GO:0003677">
    <property type="term" value="F:DNA binding"/>
    <property type="evidence" value="ECO:0007669"/>
    <property type="project" value="UniProtKB-KW"/>
</dbReference>
<dbReference type="InterPro" id="IPR010998">
    <property type="entry name" value="Integrase_recombinase_N"/>
</dbReference>
<comment type="caution">
    <text evidence="2">The sequence shown here is derived from an EMBL/GenBank/DDBJ whole genome shotgun (WGS) entry which is preliminary data.</text>
</comment>
<dbReference type="SUPFAM" id="SSF47823">
    <property type="entry name" value="lambda integrase-like, N-terminal domain"/>
    <property type="match status" value="1"/>
</dbReference>
<organism evidence="2 3">
    <name type="scientific">Pinctada imbricata</name>
    <name type="common">Atlantic pearl-oyster</name>
    <name type="synonym">Pinctada martensii</name>
    <dbReference type="NCBI Taxonomy" id="66713"/>
    <lineage>
        <taxon>Eukaryota</taxon>
        <taxon>Metazoa</taxon>
        <taxon>Spiralia</taxon>
        <taxon>Lophotrochozoa</taxon>
        <taxon>Mollusca</taxon>
        <taxon>Bivalvia</taxon>
        <taxon>Autobranchia</taxon>
        <taxon>Pteriomorphia</taxon>
        <taxon>Pterioida</taxon>
        <taxon>Pterioidea</taxon>
        <taxon>Pteriidae</taxon>
        <taxon>Pinctada</taxon>
    </lineage>
</organism>
<dbReference type="Gene3D" id="1.10.150.130">
    <property type="match status" value="1"/>
</dbReference>
<dbReference type="AlphaFoldDB" id="A0AA88YG25"/>
<proteinExistence type="predicted"/>
<reference evidence="2" key="1">
    <citation type="submission" date="2019-08" db="EMBL/GenBank/DDBJ databases">
        <title>The improved chromosome-level genome for the pearl oyster Pinctada fucata martensii using PacBio sequencing and Hi-C.</title>
        <authorList>
            <person name="Zheng Z."/>
        </authorList>
    </citation>
    <scope>NUCLEOTIDE SEQUENCE</scope>
    <source>
        <strain evidence="2">ZZ-2019</strain>
        <tissue evidence="2">Adductor muscle</tissue>
    </source>
</reference>
<keyword evidence="1" id="KW-0238">DNA-binding</keyword>
<accession>A0AA88YG25</accession>
<evidence type="ECO:0000256" key="1">
    <source>
        <dbReference type="ARBA" id="ARBA00023125"/>
    </source>
</evidence>
<protein>
    <submittedName>
        <fullName evidence="2">Uncharacterized protein</fullName>
    </submittedName>
</protein>
<dbReference type="EMBL" id="VSWD01000005">
    <property type="protein sequence ID" value="KAK3104008.1"/>
    <property type="molecule type" value="Genomic_DNA"/>
</dbReference>
<keyword evidence="3" id="KW-1185">Reference proteome</keyword>
<evidence type="ECO:0000313" key="2">
    <source>
        <dbReference type="EMBL" id="KAK3104008.1"/>
    </source>
</evidence>